<accession>G0MPH1</accession>
<proteinExistence type="predicted"/>
<keyword evidence="4" id="KW-1185">Reference proteome</keyword>
<dbReference type="Pfam" id="PF14949">
    <property type="entry name" value="ARF7EP_C"/>
    <property type="match status" value="1"/>
</dbReference>
<dbReference type="EMBL" id="GL379805">
    <property type="protein sequence ID" value="EGT39841.1"/>
    <property type="molecule type" value="Genomic_DNA"/>
</dbReference>
<feature type="compositionally biased region" description="Acidic residues" evidence="1">
    <location>
        <begin position="25"/>
        <end position="41"/>
    </location>
</feature>
<dbReference type="Proteomes" id="UP000008068">
    <property type="component" value="Unassembled WGS sequence"/>
</dbReference>
<dbReference type="OrthoDB" id="5782578at2759"/>
<dbReference type="STRING" id="135651.G0MPH1"/>
<evidence type="ECO:0000313" key="3">
    <source>
        <dbReference type="EMBL" id="EGT39841.1"/>
    </source>
</evidence>
<reference evidence="4" key="1">
    <citation type="submission" date="2011-07" db="EMBL/GenBank/DDBJ databases">
        <authorList>
            <consortium name="Caenorhabditis brenneri Sequencing and Analysis Consortium"/>
            <person name="Wilson R.K."/>
        </authorList>
    </citation>
    <scope>NUCLEOTIDE SEQUENCE [LARGE SCALE GENOMIC DNA]</scope>
    <source>
        <strain evidence="4">PB2801</strain>
    </source>
</reference>
<evidence type="ECO:0000313" key="4">
    <source>
        <dbReference type="Proteomes" id="UP000008068"/>
    </source>
</evidence>
<evidence type="ECO:0000256" key="1">
    <source>
        <dbReference type="SAM" id="MobiDB-lite"/>
    </source>
</evidence>
<gene>
    <name evidence="3" type="ORF">CAEBREN_23375</name>
</gene>
<dbReference type="eggNOG" id="KOG4850">
    <property type="taxonomic scope" value="Eukaryota"/>
</dbReference>
<dbReference type="HOGENOM" id="CLU_117806_0_0_1"/>
<feature type="domain" description="ARF7 effector protein C-terminal" evidence="2">
    <location>
        <begin position="64"/>
        <end position="171"/>
    </location>
</feature>
<dbReference type="PANTHER" id="PTHR46536:SF3">
    <property type="entry name" value="ARF7 EFFECTOR PROTEIN C-TERMINAL DOMAIN-CONTAINING PROTEIN"/>
    <property type="match status" value="1"/>
</dbReference>
<name>G0MPH1_CAEBE</name>
<sequence>MSTNDLLASIAGITETPETARPESVEDEDDEICYDDPELLDSFDSPKEEELATTSRSRARINIRELQSLAFRGAGIETSRYMPDSAALISTNRARRQHTEKQADLREEPIHHDKTGKLSCTTKGQTETFDLCDCLNPRCDGCHWPCQNCSSRKCLIQCRQNRKEMIAKIEEMYTPEGNLEHESSTNPYYPIPIRD</sequence>
<protein>
    <recommendedName>
        <fullName evidence="2">ARF7 effector protein C-terminal domain-containing protein</fullName>
    </recommendedName>
</protein>
<organism evidence="4">
    <name type="scientific">Caenorhabditis brenneri</name>
    <name type="common">Nematode worm</name>
    <dbReference type="NCBI Taxonomy" id="135651"/>
    <lineage>
        <taxon>Eukaryota</taxon>
        <taxon>Metazoa</taxon>
        <taxon>Ecdysozoa</taxon>
        <taxon>Nematoda</taxon>
        <taxon>Chromadorea</taxon>
        <taxon>Rhabditida</taxon>
        <taxon>Rhabditina</taxon>
        <taxon>Rhabditomorpha</taxon>
        <taxon>Rhabditoidea</taxon>
        <taxon>Rhabditidae</taxon>
        <taxon>Peloderinae</taxon>
        <taxon>Caenorhabditis</taxon>
    </lineage>
</organism>
<dbReference type="PANTHER" id="PTHR46536">
    <property type="entry name" value="ARL14 EFFECTOR PROTEIN"/>
    <property type="match status" value="1"/>
</dbReference>
<dbReference type="InterPro" id="IPR029264">
    <property type="entry name" value="ARF7EP_C"/>
</dbReference>
<feature type="region of interest" description="Disordered" evidence="1">
    <location>
        <begin position="1"/>
        <end position="56"/>
    </location>
</feature>
<dbReference type="AlphaFoldDB" id="G0MPH1"/>
<dbReference type="InParanoid" id="G0MPH1"/>
<dbReference type="FunCoup" id="G0MPH1">
    <property type="interactions" value="203"/>
</dbReference>
<evidence type="ECO:0000259" key="2">
    <source>
        <dbReference type="Pfam" id="PF14949"/>
    </source>
</evidence>